<dbReference type="AlphaFoldDB" id="A0A175R7F3"/>
<gene>
    <name evidence="1" type="ORF">NS226_16800</name>
</gene>
<accession>A0A175R7F3</accession>
<proteinExistence type="predicted"/>
<evidence type="ECO:0000313" key="2">
    <source>
        <dbReference type="Proteomes" id="UP000078272"/>
    </source>
</evidence>
<evidence type="ECO:0008006" key="3">
    <source>
        <dbReference type="Google" id="ProtNLM"/>
    </source>
</evidence>
<evidence type="ECO:0000313" key="1">
    <source>
        <dbReference type="EMBL" id="KTQ89467.1"/>
    </source>
</evidence>
<comment type="caution">
    <text evidence="1">The sequence shown here is derived from an EMBL/GenBank/DDBJ whole genome shotgun (WGS) entry which is preliminary data.</text>
</comment>
<name>A0A175R7F3_9HYPH</name>
<dbReference type="OrthoDB" id="932750at2"/>
<dbReference type="Pfam" id="PF04796">
    <property type="entry name" value="RepA_C"/>
    <property type="match status" value="1"/>
</dbReference>
<dbReference type="RefSeq" id="WP_058635929.1">
    <property type="nucleotide sequence ID" value="NZ_LDPZ01000039.1"/>
</dbReference>
<dbReference type="EMBL" id="LDPZ01000039">
    <property type="protein sequence ID" value="KTQ89467.1"/>
    <property type="molecule type" value="Genomic_DNA"/>
</dbReference>
<dbReference type="PATRIC" id="fig|401562.3.peg.3091"/>
<sequence>MDESDQPNNLTELKRPRRKQVVLSNMAEAAAAIYGESAMERGDLGFLHTLHANCYLPRGATKERRYVHGNGPFSIMIDAGALLDPKTRKWVDQPLPSGGKPRALLAYINTYAVRHKTPVVPLGRSLSEFVGIMSGETSGGAKGSLRLWKTQMMALAACNIRIAGGPEGGARTEKVDIIKSLDLWLTPKADQFSLFPTELKLTTDYMEALQSHAMPVDMAALRALQHDPLAFDVFVWLVGRLPRVRQSNGVRITWEMLFDQFGGGYSELRFFKRRFTAALKKAKAFYPSAKIELSAAGLLAKTSDPMVKRVTSVASLDRIRKSVA</sequence>
<reference evidence="1 2" key="1">
    <citation type="journal article" date="2016" name="Front. Microbiol.">
        <title>Genomic Resource of Rice Seed Associated Bacteria.</title>
        <authorList>
            <person name="Midha S."/>
            <person name="Bansal K."/>
            <person name="Sharma S."/>
            <person name="Kumar N."/>
            <person name="Patil P.P."/>
            <person name="Chaudhry V."/>
            <person name="Patil P.B."/>
        </authorList>
    </citation>
    <scope>NUCLEOTIDE SEQUENCE [LARGE SCALE GENOMIC DNA]</scope>
    <source>
        <strain evidence="1 2">NS226</strain>
    </source>
</reference>
<dbReference type="Proteomes" id="UP000078272">
    <property type="component" value="Unassembled WGS sequence"/>
</dbReference>
<organism evidence="1 2">
    <name type="scientific">Aureimonas ureilytica</name>
    <dbReference type="NCBI Taxonomy" id="401562"/>
    <lineage>
        <taxon>Bacteria</taxon>
        <taxon>Pseudomonadati</taxon>
        <taxon>Pseudomonadota</taxon>
        <taxon>Alphaproteobacteria</taxon>
        <taxon>Hyphomicrobiales</taxon>
        <taxon>Aurantimonadaceae</taxon>
        <taxon>Aureimonas</taxon>
    </lineage>
</organism>
<dbReference type="InterPro" id="IPR006881">
    <property type="entry name" value="RepA_C"/>
</dbReference>
<protein>
    <recommendedName>
        <fullName evidence="3">Pirin</fullName>
    </recommendedName>
</protein>